<gene>
    <name evidence="2" type="ORF">Tasa_009_167</name>
</gene>
<evidence type="ECO:0000313" key="3">
    <source>
        <dbReference type="Proteomes" id="UP000032679"/>
    </source>
</evidence>
<evidence type="ECO:0000256" key="1">
    <source>
        <dbReference type="SAM" id="SignalP"/>
    </source>
</evidence>
<dbReference type="AlphaFoldDB" id="A0A0D6MIC9"/>
<organism evidence="2 3">
    <name type="scientific">Tanticharoenia sakaeratensis NBRC 103193</name>
    <dbReference type="NCBI Taxonomy" id="1231623"/>
    <lineage>
        <taxon>Bacteria</taxon>
        <taxon>Pseudomonadati</taxon>
        <taxon>Pseudomonadota</taxon>
        <taxon>Alphaproteobacteria</taxon>
        <taxon>Acetobacterales</taxon>
        <taxon>Acetobacteraceae</taxon>
        <taxon>Tanticharoenia</taxon>
    </lineage>
</organism>
<name>A0A0D6MIC9_9PROT</name>
<proteinExistence type="predicted"/>
<keyword evidence="1" id="KW-0732">Signal</keyword>
<feature type="signal peptide" evidence="1">
    <location>
        <begin position="1"/>
        <end position="26"/>
    </location>
</feature>
<dbReference type="RefSeq" id="WP_148505825.1">
    <property type="nucleotide sequence ID" value="NZ_BALE01000009.1"/>
</dbReference>
<sequence>MRLGLTGGVLGAMIGAAALTAPAAHAQRVISDYEASKLTLDALTSVPVVHHVTYHRVTRVASRHGVSSHEAVISRHALIHQVAYHPHAAVRTVAVHRASHRHHT</sequence>
<protein>
    <submittedName>
        <fullName evidence="2">Uncharacterized protein</fullName>
    </submittedName>
</protein>
<evidence type="ECO:0000313" key="2">
    <source>
        <dbReference type="EMBL" id="GAN53372.1"/>
    </source>
</evidence>
<feature type="chain" id="PRO_5002308065" evidence="1">
    <location>
        <begin position="27"/>
        <end position="104"/>
    </location>
</feature>
<accession>A0A0D6MIC9</accession>
<dbReference type="Proteomes" id="UP000032679">
    <property type="component" value="Unassembled WGS sequence"/>
</dbReference>
<reference evidence="2 3" key="1">
    <citation type="submission" date="2012-10" db="EMBL/GenBank/DDBJ databases">
        <title>Genome sequencing of Tanticharoenia sakaeratensis NBRC 103193.</title>
        <authorList>
            <person name="Azuma Y."/>
            <person name="Hadano H."/>
            <person name="Hirakawa H."/>
            <person name="Matsushita K."/>
        </authorList>
    </citation>
    <scope>NUCLEOTIDE SEQUENCE [LARGE SCALE GENOMIC DNA]</scope>
    <source>
        <strain evidence="2 3">NBRC 103193</strain>
    </source>
</reference>
<keyword evidence="3" id="KW-1185">Reference proteome</keyword>
<dbReference type="EMBL" id="BALE01000009">
    <property type="protein sequence ID" value="GAN53372.1"/>
    <property type="molecule type" value="Genomic_DNA"/>
</dbReference>
<comment type="caution">
    <text evidence="2">The sequence shown here is derived from an EMBL/GenBank/DDBJ whole genome shotgun (WGS) entry which is preliminary data.</text>
</comment>